<evidence type="ECO:0000313" key="2">
    <source>
        <dbReference type="EMBL" id="RBP39938.1"/>
    </source>
</evidence>
<evidence type="ECO:0000256" key="1">
    <source>
        <dbReference type="SAM" id="SignalP"/>
    </source>
</evidence>
<dbReference type="InterPro" id="IPR010239">
    <property type="entry name" value="CHP02001"/>
</dbReference>
<feature type="chain" id="PRO_5017058340" evidence="1">
    <location>
        <begin position="25"/>
        <end position="256"/>
    </location>
</feature>
<evidence type="ECO:0000313" key="3">
    <source>
        <dbReference type="Proteomes" id="UP000253628"/>
    </source>
</evidence>
<dbReference type="Proteomes" id="UP000253628">
    <property type="component" value="Unassembled WGS sequence"/>
</dbReference>
<accession>A0A366HC09</accession>
<name>A0A366HC09_9BURK</name>
<gene>
    <name evidence="2" type="ORF">DFR37_10432</name>
</gene>
<dbReference type="AlphaFoldDB" id="A0A366HC09"/>
<keyword evidence="3" id="KW-1185">Reference proteome</keyword>
<keyword evidence="1" id="KW-0732">Signal</keyword>
<organism evidence="2 3">
    <name type="scientific">Eoetvoesiella caeni</name>
    <dbReference type="NCBI Taxonomy" id="645616"/>
    <lineage>
        <taxon>Bacteria</taxon>
        <taxon>Pseudomonadati</taxon>
        <taxon>Pseudomonadota</taxon>
        <taxon>Betaproteobacteria</taxon>
        <taxon>Burkholderiales</taxon>
        <taxon>Alcaligenaceae</taxon>
        <taxon>Eoetvoesiella</taxon>
    </lineage>
</organism>
<proteinExistence type="predicted"/>
<reference evidence="2 3" key="1">
    <citation type="submission" date="2018-06" db="EMBL/GenBank/DDBJ databases">
        <title>Genomic Encyclopedia of Type Strains, Phase IV (KMG-IV): sequencing the most valuable type-strain genomes for metagenomic binning, comparative biology and taxonomic classification.</title>
        <authorList>
            <person name="Goeker M."/>
        </authorList>
    </citation>
    <scope>NUCLEOTIDE SEQUENCE [LARGE SCALE GENOMIC DNA]</scope>
    <source>
        <strain evidence="2 3">DSM 25520</strain>
    </source>
</reference>
<dbReference type="EMBL" id="QNRQ01000004">
    <property type="protein sequence ID" value="RBP39938.1"/>
    <property type="molecule type" value="Genomic_DNA"/>
</dbReference>
<dbReference type="RefSeq" id="WP_113932916.1">
    <property type="nucleotide sequence ID" value="NZ_JACCEU010000005.1"/>
</dbReference>
<comment type="caution">
    <text evidence="2">The sequence shown here is derived from an EMBL/GenBank/DDBJ whole genome shotgun (WGS) entry which is preliminary data.</text>
</comment>
<protein>
    <submittedName>
        <fullName evidence="2">Uncharacterized protein (TIGR02001 family)</fullName>
    </submittedName>
</protein>
<feature type="signal peptide" evidence="1">
    <location>
        <begin position="1"/>
        <end position="24"/>
    </location>
</feature>
<dbReference type="Pfam" id="PF09694">
    <property type="entry name" value="Gcw_chp"/>
    <property type="match status" value="1"/>
</dbReference>
<dbReference type="NCBIfam" id="TIGR02001">
    <property type="entry name" value="gcw_chp"/>
    <property type="match status" value="1"/>
</dbReference>
<dbReference type="OrthoDB" id="9793561at2"/>
<sequence length="256" mass="28066">MLRPAYLKLAFAACLAPMAFNAQAQSANPDAAASSFTFSANMSLASQYRYRGLMQTNNKPAIQGGFDLAHSSGFYIGNWNSSISWLNDSSSEVSAPVEMDFYAGYTNKIWGDLSVDAGVLQYYYPGNYPDGYTRPNTTEGYLGFGYGPVKFKYSQAFTNLFGVPDSKNSQYYDLSGSFPTGVWNLNLDAHVGYQKVRNLDDGSYTDWSLGLSRVFNEKVTVKLAYVATNAKREVYTNSHGRYMGGPAAVLSVAASF</sequence>